<name>A0A9X6TP05_BACTU</name>
<evidence type="ECO:0008006" key="3">
    <source>
        <dbReference type="Google" id="ProtNLM"/>
    </source>
</evidence>
<reference evidence="1 2" key="1">
    <citation type="submission" date="2017-09" db="EMBL/GenBank/DDBJ databases">
        <title>Large-scale bioinformatics analysis of Bacillus genomes uncovers conserved roles of natural products in bacterial physiology.</title>
        <authorList>
            <consortium name="Agbiome Team Llc"/>
            <person name="Bleich R.M."/>
            <person name="Grubbs K.J."/>
            <person name="Santa Maria K.C."/>
            <person name="Allen S.E."/>
            <person name="Farag S."/>
            <person name="Shank E.A."/>
            <person name="Bowers A."/>
        </authorList>
    </citation>
    <scope>NUCLEOTIDE SEQUENCE [LARGE SCALE GENOMIC DNA]</scope>
    <source>
        <strain evidence="1 2">AFS089089</strain>
    </source>
</reference>
<evidence type="ECO:0000313" key="2">
    <source>
        <dbReference type="Proteomes" id="UP000220702"/>
    </source>
</evidence>
<comment type="caution">
    <text evidence="1">The sequence shown here is derived from an EMBL/GenBank/DDBJ whole genome shotgun (WGS) entry which is preliminary data.</text>
</comment>
<accession>A0A9X6TP05</accession>
<dbReference type="AlphaFoldDB" id="A0A9X6TP05"/>
<sequence>MATDKPTNSPNSNSDLRFKSGVRETDFRYELLDNNFNVIRNLNNVVFASVSYSAFANIHRTADFRFREETLPDTYSAITTGDTFTTLDFPMRNWTKEYNTVLQGDQLIPRKEAMEDWNGDMDGEIIGNQTRWGWRIFRPAGLNNITYDPNAQGVINNSQGFYKNDTSFKYFGIYSEKKLSRVVGRTYYYAFVSKMRRGGAEDTVNSPKVWFVPSSSSSTNDWAGKQEATNHTSTTLGNGWKMWIGSWTMPSGFSSDSPYIHMAIGYEDGGAIYEMWVDSAWVREGGGQPFTFLQNAYSPQFKIDNTKITNGAAPKFKSAKLIYDKTIGQYNTLSGVNIPTSRLFARTKVGTGAWSSWQVYNSGQTLAGIPNGTTAKDILVELNWEFNRLSMSDDYPRASMIKIEVLYEEQSKPPLKDTIDYRKNLIKPYMRWNQGGTWQEAPLGIFMMNSPKRVDNGVRVYRDVQGYDLLSLLDQAKVVHPFTIKPDTTYGWSKVIKDILTGSDTQVAVKFGYNFPVAKVDVPMSSASSAGKPRIYQAGESWLKVLNDLASCIGYQALHVDEEGVIHCLPYVKPADRPVTKTYEDDSLSVTYIEAEEEYDIYNTPNVFVCTQQADTEGVRYYSRFYNTNEGSLTSIPNVGRYIVDYREVDNIDDQGTLDQYCTRVAVEASQAYGKMEFKTALMPGHTHFNAMKIKYTPLAVDDVYTETGWSMDLTNGGVMTHTARKVIKI</sequence>
<dbReference type="Proteomes" id="UP000220702">
    <property type="component" value="Unassembled WGS sequence"/>
</dbReference>
<protein>
    <recommendedName>
        <fullName evidence="3">Minor tail protein</fullName>
    </recommendedName>
</protein>
<organism evidence="1 2">
    <name type="scientific">Bacillus thuringiensis</name>
    <dbReference type="NCBI Taxonomy" id="1428"/>
    <lineage>
        <taxon>Bacteria</taxon>
        <taxon>Bacillati</taxon>
        <taxon>Bacillota</taxon>
        <taxon>Bacilli</taxon>
        <taxon>Bacillales</taxon>
        <taxon>Bacillaceae</taxon>
        <taxon>Bacillus</taxon>
        <taxon>Bacillus cereus group</taxon>
    </lineage>
</organism>
<dbReference type="EMBL" id="NVNL01000014">
    <property type="protein sequence ID" value="PEA89805.1"/>
    <property type="molecule type" value="Genomic_DNA"/>
</dbReference>
<evidence type="ECO:0000313" key="1">
    <source>
        <dbReference type="EMBL" id="PEA89805.1"/>
    </source>
</evidence>
<gene>
    <name evidence="1" type="ORF">CON71_10540</name>
</gene>
<dbReference type="RefSeq" id="WP_098901888.1">
    <property type="nucleotide sequence ID" value="NZ_NVNL01000014.1"/>
</dbReference>
<proteinExistence type="predicted"/>